<feature type="domain" description="Nitroreductase" evidence="3">
    <location>
        <begin position="10"/>
        <end position="69"/>
    </location>
</feature>
<protein>
    <submittedName>
        <fullName evidence="4">Nitroreductase family protein</fullName>
    </submittedName>
</protein>
<evidence type="ECO:0000259" key="3">
    <source>
        <dbReference type="Pfam" id="PF00881"/>
    </source>
</evidence>
<dbReference type="Gene3D" id="3.40.109.10">
    <property type="entry name" value="NADH Oxidase"/>
    <property type="match status" value="1"/>
</dbReference>
<evidence type="ECO:0000313" key="4">
    <source>
        <dbReference type="EMBL" id="HIU39237.1"/>
    </source>
</evidence>
<gene>
    <name evidence="4" type="ORF">IAD18_06190</name>
</gene>
<comment type="caution">
    <text evidence="4">The sequence shown here is derived from an EMBL/GenBank/DDBJ whole genome shotgun (WGS) entry which is preliminary data.</text>
</comment>
<organism evidence="4 5">
    <name type="scientific">Candidatus Limisoma intestinavium</name>
    <dbReference type="NCBI Taxonomy" id="2840856"/>
    <lineage>
        <taxon>Bacteria</taxon>
        <taxon>Pseudomonadati</taxon>
        <taxon>Bacteroidota</taxon>
        <taxon>Bacteroidia</taxon>
        <taxon>Bacteroidales</taxon>
        <taxon>Candidatus Limisoma</taxon>
    </lineage>
</organism>
<dbReference type="Proteomes" id="UP000824076">
    <property type="component" value="Unassembled WGS sequence"/>
</dbReference>
<dbReference type="InterPro" id="IPR029479">
    <property type="entry name" value="Nitroreductase"/>
</dbReference>
<accession>A0A9D1LHW4</accession>
<feature type="domain" description="Nitroreductase" evidence="3">
    <location>
        <begin position="72"/>
        <end position="159"/>
    </location>
</feature>
<proteinExistence type="inferred from homology"/>
<evidence type="ECO:0000313" key="5">
    <source>
        <dbReference type="Proteomes" id="UP000824076"/>
    </source>
</evidence>
<dbReference type="SUPFAM" id="SSF55469">
    <property type="entry name" value="FMN-dependent nitroreductase-like"/>
    <property type="match status" value="1"/>
</dbReference>
<comment type="similarity">
    <text evidence="1">Belongs to the nitroreductase family.</text>
</comment>
<dbReference type="InterPro" id="IPR000415">
    <property type="entry name" value="Nitroreductase-like"/>
</dbReference>
<keyword evidence="2" id="KW-0560">Oxidoreductase</keyword>
<sequence>MDGAAFHELVARRQSDRDYDAGRAVEKEKIGRILEAGRLAPSACNSQPWHFVVVDDPAIRGDVAKAMMSLGMNQFAASAPCFILIVQESPNFSARLGGWIKNKHFPLIDCGIAASYLTLAATAEGLGSCIMGWFDEKALKRLLGIPSRKRVLLAVALGYSKQPLRDKQRRPVEEVASYNEY</sequence>
<dbReference type="Pfam" id="PF00881">
    <property type="entry name" value="Nitroreductase"/>
    <property type="match status" value="2"/>
</dbReference>
<reference evidence="4" key="2">
    <citation type="journal article" date="2021" name="PeerJ">
        <title>Extensive microbial diversity within the chicken gut microbiome revealed by metagenomics and culture.</title>
        <authorList>
            <person name="Gilroy R."/>
            <person name="Ravi A."/>
            <person name="Getino M."/>
            <person name="Pursley I."/>
            <person name="Horton D.L."/>
            <person name="Alikhan N.F."/>
            <person name="Baker D."/>
            <person name="Gharbi K."/>
            <person name="Hall N."/>
            <person name="Watson M."/>
            <person name="Adriaenssens E.M."/>
            <person name="Foster-Nyarko E."/>
            <person name="Jarju S."/>
            <person name="Secka A."/>
            <person name="Antonio M."/>
            <person name="Oren A."/>
            <person name="Chaudhuri R.R."/>
            <person name="La Ragione R."/>
            <person name="Hildebrand F."/>
            <person name="Pallen M.J."/>
        </authorList>
    </citation>
    <scope>NUCLEOTIDE SEQUENCE</scope>
    <source>
        <strain evidence="4">17073</strain>
    </source>
</reference>
<evidence type="ECO:0000256" key="1">
    <source>
        <dbReference type="ARBA" id="ARBA00007118"/>
    </source>
</evidence>
<dbReference type="AlphaFoldDB" id="A0A9D1LHW4"/>
<dbReference type="PANTHER" id="PTHR43673">
    <property type="entry name" value="NAD(P)H NITROREDUCTASE YDGI-RELATED"/>
    <property type="match status" value="1"/>
</dbReference>
<dbReference type="PANTHER" id="PTHR43673:SF10">
    <property type="entry name" value="NADH DEHYDROGENASE_NAD(P)H NITROREDUCTASE XCC3605-RELATED"/>
    <property type="match status" value="1"/>
</dbReference>
<name>A0A9D1LHW4_9BACT</name>
<dbReference type="EMBL" id="DVMS01000175">
    <property type="protein sequence ID" value="HIU39237.1"/>
    <property type="molecule type" value="Genomic_DNA"/>
</dbReference>
<reference evidence="4" key="1">
    <citation type="submission" date="2020-10" db="EMBL/GenBank/DDBJ databases">
        <authorList>
            <person name="Gilroy R."/>
        </authorList>
    </citation>
    <scope>NUCLEOTIDE SEQUENCE</scope>
    <source>
        <strain evidence="4">17073</strain>
    </source>
</reference>
<dbReference type="GO" id="GO:0016491">
    <property type="term" value="F:oxidoreductase activity"/>
    <property type="evidence" value="ECO:0007669"/>
    <property type="project" value="UniProtKB-KW"/>
</dbReference>
<evidence type="ECO:0000256" key="2">
    <source>
        <dbReference type="ARBA" id="ARBA00023002"/>
    </source>
</evidence>